<keyword evidence="3" id="KW-1003">Cell membrane</keyword>
<comment type="caution">
    <text evidence="9">The sequence shown here is derived from an EMBL/GenBank/DDBJ whole genome shotgun (WGS) entry which is preliminary data.</text>
</comment>
<gene>
    <name evidence="9" type="ORF">BJ984_001201</name>
</gene>
<dbReference type="PROSITE" id="PS50850">
    <property type="entry name" value="MFS"/>
    <property type="match status" value="1"/>
</dbReference>
<feature type="transmembrane region" description="Helical" evidence="7">
    <location>
        <begin position="377"/>
        <end position="395"/>
    </location>
</feature>
<proteinExistence type="predicted"/>
<dbReference type="Gene3D" id="1.20.1250.20">
    <property type="entry name" value="MFS general substrate transporter like domains"/>
    <property type="match status" value="1"/>
</dbReference>
<feature type="transmembrane region" description="Helical" evidence="7">
    <location>
        <begin position="78"/>
        <end position="101"/>
    </location>
</feature>
<feature type="domain" description="Major facilitator superfamily (MFS) profile" evidence="8">
    <location>
        <begin position="12"/>
        <end position="398"/>
    </location>
</feature>
<keyword evidence="6 7" id="KW-0472">Membrane</keyword>
<feature type="transmembrane region" description="Helical" evidence="7">
    <location>
        <begin position="307"/>
        <end position="331"/>
    </location>
</feature>
<evidence type="ECO:0000313" key="10">
    <source>
        <dbReference type="Proteomes" id="UP000549913"/>
    </source>
</evidence>
<name>A0A852SMK5_9MICO</name>
<accession>A0A852SMK5</accession>
<evidence type="ECO:0000259" key="8">
    <source>
        <dbReference type="PROSITE" id="PS50850"/>
    </source>
</evidence>
<dbReference type="Proteomes" id="UP000549913">
    <property type="component" value="Unassembled WGS sequence"/>
</dbReference>
<protein>
    <submittedName>
        <fullName evidence="9">Putative MFS family arabinose efflux permease</fullName>
    </submittedName>
</protein>
<keyword evidence="10" id="KW-1185">Reference proteome</keyword>
<dbReference type="GO" id="GO:0022857">
    <property type="term" value="F:transmembrane transporter activity"/>
    <property type="evidence" value="ECO:0007669"/>
    <property type="project" value="InterPro"/>
</dbReference>
<dbReference type="SUPFAM" id="SSF103473">
    <property type="entry name" value="MFS general substrate transporter"/>
    <property type="match status" value="1"/>
</dbReference>
<dbReference type="GO" id="GO:0005886">
    <property type="term" value="C:plasma membrane"/>
    <property type="evidence" value="ECO:0007669"/>
    <property type="project" value="UniProtKB-SubCell"/>
</dbReference>
<dbReference type="InterPro" id="IPR020846">
    <property type="entry name" value="MFS_dom"/>
</dbReference>
<dbReference type="Pfam" id="PF07690">
    <property type="entry name" value="MFS_1"/>
    <property type="match status" value="1"/>
</dbReference>
<keyword evidence="5 7" id="KW-1133">Transmembrane helix</keyword>
<dbReference type="RefSeq" id="WP_218869978.1">
    <property type="nucleotide sequence ID" value="NZ_BSEW01000001.1"/>
</dbReference>
<feature type="transmembrane region" description="Helical" evidence="7">
    <location>
        <begin position="137"/>
        <end position="158"/>
    </location>
</feature>
<reference evidence="9 10" key="1">
    <citation type="submission" date="2020-07" db="EMBL/GenBank/DDBJ databases">
        <title>Sequencing the genomes of 1000 actinobacteria strains.</title>
        <authorList>
            <person name="Klenk H.-P."/>
        </authorList>
    </citation>
    <scope>NUCLEOTIDE SEQUENCE [LARGE SCALE GENOMIC DNA]</scope>
    <source>
        <strain evidence="9 10">DSM 26474</strain>
    </source>
</reference>
<feature type="transmembrane region" description="Helical" evidence="7">
    <location>
        <begin position="215"/>
        <end position="241"/>
    </location>
</feature>
<dbReference type="InterPro" id="IPR050171">
    <property type="entry name" value="MFS_Transporters"/>
</dbReference>
<comment type="subcellular location">
    <subcellularLocation>
        <location evidence="1">Cell membrane</location>
        <topology evidence="1">Multi-pass membrane protein</topology>
    </subcellularLocation>
</comment>
<evidence type="ECO:0000313" key="9">
    <source>
        <dbReference type="EMBL" id="NYD70043.1"/>
    </source>
</evidence>
<evidence type="ECO:0000256" key="1">
    <source>
        <dbReference type="ARBA" id="ARBA00004651"/>
    </source>
</evidence>
<dbReference type="EMBL" id="JACCBM010000001">
    <property type="protein sequence ID" value="NYD70043.1"/>
    <property type="molecule type" value="Genomic_DNA"/>
</dbReference>
<sequence length="418" mass="42077">MTRAVRFGRRGTFWAAAAVLALCLWSSGAASVLYPSYAAEWSLPPVVTTSVFGAYPVALLIVLLLFGGISDAIGRRRAMLLGIALLAVAALVFAVAPNVGWLFAGRILQGVGTGFALGAASAALVEHNPWSNPRRASSMTTVSTSTGLTLALVVSGLLAQYAPLPLVLGFVVLFVLALLAFVAVLLTPDDRPTATTGQDARSAFRPQALRLPRGIALAFAAATLSVATAYSVGAIFLSLGAQMARELTGTTDLLVVGALLGVSSATIGVTALLLGRVPAVPAIVIGGIVSLAGLGLMAAAASSGSLLLFFAWCIVGGIGYSFAFTGGLGLANRAAPASHRGAVLSLLYLFSYLLQALTAIGAGAAATALGLATAVDLAAPALAVLALATIVLALVERMRDRPATLTNPGPLSASVGGS</sequence>
<feature type="transmembrane region" description="Helical" evidence="7">
    <location>
        <begin position="164"/>
        <end position="186"/>
    </location>
</feature>
<evidence type="ECO:0000256" key="4">
    <source>
        <dbReference type="ARBA" id="ARBA00022692"/>
    </source>
</evidence>
<dbReference type="PANTHER" id="PTHR23517:SF13">
    <property type="entry name" value="MAJOR FACILITATOR SUPERFAMILY MFS_1"/>
    <property type="match status" value="1"/>
</dbReference>
<feature type="transmembrane region" description="Helical" evidence="7">
    <location>
        <begin position="282"/>
        <end position="301"/>
    </location>
</feature>
<dbReference type="AlphaFoldDB" id="A0A852SMK5"/>
<feature type="transmembrane region" description="Helical" evidence="7">
    <location>
        <begin position="45"/>
        <end position="66"/>
    </location>
</feature>
<keyword evidence="4 7" id="KW-0812">Transmembrane</keyword>
<dbReference type="InterPro" id="IPR011701">
    <property type="entry name" value="MFS"/>
</dbReference>
<evidence type="ECO:0000256" key="6">
    <source>
        <dbReference type="ARBA" id="ARBA00023136"/>
    </source>
</evidence>
<feature type="transmembrane region" description="Helical" evidence="7">
    <location>
        <begin position="343"/>
        <end position="371"/>
    </location>
</feature>
<feature type="transmembrane region" description="Helical" evidence="7">
    <location>
        <begin position="253"/>
        <end position="275"/>
    </location>
</feature>
<organism evidence="9 10">
    <name type="scientific">Herbiconiux flava</name>
    <dbReference type="NCBI Taxonomy" id="881268"/>
    <lineage>
        <taxon>Bacteria</taxon>
        <taxon>Bacillati</taxon>
        <taxon>Actinomycetota</taxon>
        <taxon>Actinomycetes</taxon>
        <taxon>Micrococcales</taxon>
        <taxon>Microbacteriaceae</taxon>
        <taxon>Herbiconiux</taxon>
    </lineage>
</organism>
<dbReference type="PANTHER" id="PTHR23517">
    <property type="entry name" value="RESISTANCE PROTEIN MDTM, PUTATIVE-RELATED-RELATED"/>
    <property type="match status" value="1"/>
</dbReference>
<dbReference type="InterPro" id="IPR036259">
    <property type="entry name" value="MFS_trans_sf"/>
</dbReference>
<evidence type="ECO:0000256" key="5">
    <source>
        <dbReference type="ARBA" id="ARBA00022989"/>
    </source>
</evidence>
<evidence type="ECO:0000256" key="2">
    <source>
        <dbReference type="ARBA" id="ARBA00022448"/>
    </source>
</evidence>
<evidence type="ECO:0000256" key="7">
    <source>
        <dbReference type="SAM" id="Phobius"/>
    </source>
</evidence>
<keyword evidence="2" id="KW-0813">Transport</keyword>
<feature type="transmembrane region" description="Helical" evidence="7">
    <location>
        <begin position="107"/>
        <end position="125"/>
    </location>
</feature>
<evidence type="ECO:0000256" key="3">
    <source>
        <dbReference type="ARBA" id="ARBA00022475"/>
    </source>
</evidence>